<dbReference type="InterPro" id="IPR006904">
    <property type="entry name" value="DUF716"/>
</dbReference>
<accession>A0A7N0T862</accession>
<evidence type="ECO:0000256" key="1">
    <source>
        <dbReference type="ARBA" id="ARBA00004141"/>
    </source>
</evidence>
<organism evidence="8 9">
    <name type="scientific">Kalanchoe fedtschenkoi</name>
    <name type="common">Lavender scallops</name>
    <name type="synonym">South American air plant</name>
    <dbReference type="NCBI Taxonomy" id="63787"/>
    <lineage>
        <taxon>Eukaryota</taxon>
        <taxon>Viridiplantae</taxon>
        <taxon>Streptophyta</taxon>
        <taxon>Embryophyta</taxon>
        <taxon>Tracheophyta</taxon>
        <taxon>Spermatophyta</taxon>
        <taxon>Magnoliopsida</taxon>
        <taxon>eudicotyledons</taxon>
        <taxon>Gunneridae</taxon>
        <taxon>Pentapetalae</taxon>
        <taxon>Saxifragales</taxon>
        <taxon>Crassulaceae</taxon>
        <taxon>Kalanchoe</taxon>
    </lineage>
</organism>
<reference evidence="8" key="1">
    <citation type="submission" date="2021-01" db="UniProtKB">
        <authorList>
            <consortium name="EnsemblPlants"/>
        </authorList>
    </citation>
    <scope>IDENTIFICATION</scope>
</reference>
<dbReference type="GO" id="GO:0016020">
    <property type="term" value="C:membrane"/>
    <property type="evidence" value="ECO:0007669"/>
    <property type="project" value="UniProtKB-SubCell"/>
</dbReference>
<evidence type="ECO:0000256" key="2">
    <source>
        <dbReference type="ARBA" id="ARBA00006948"/>
    </source>
</evidence>
<dbReference type="PANTHER" id="PTHR46285">
    <property type="entry name" value="PROTEINASE INHIBITOR I4, SERPIN (DUF716)-RELATED"/>
    <property type="match status" value="1"/>
</dbReference>
<dbReference type="AlphaFoldDB" id="A0A7N0T862"/>
<dbReference type="EnsemblPlants" id="Kaladp0025s0017.1.v1.1">
    <property type="protein sequence ID" value="Kaladp0025s0017.1.v1.1.CDS.1"/>
    <property type="gene ID" value="Kaladp0025s0017.v1.1"/>
</dbReference>
<dbReference type="Gramene" id="Kaladp0025s0017.1.v1.1">
    <property type="protein sequence ID" value="Kaladp0025s0017.1.v1.1.CDS.1"/>
    <property type="gene ID" value="Kaladp0025s0017.v1.1"/>
</dbReference>
<sequence>MGSLIGHVAPGLGFFLIGLWHLFKHIKLHLLHPYTYKSLSWFPSPRLRYLELYLIILGSCASVAMELFISPRRHQPLDTDGSIPSNHLHNFEHSFISMTFIVYGVFAILLDKMKTKSQLGLTHLLGALAFAQELFLFHLHSTDHMGVEGQYHTLLQIVIFVSLLTTLMGIGQPDSFLISFVRSVSIVFQGAWLMIMGVMLWTPSLIPKGCFMNLEEGHNVVRCRDDHSLHRAKSIVNIEFSWFLISLAISVMSMYLCMVRIYGEKSACWTTLKSKEVDEGLQYDLEILSSSSGTGSDEDLESQKGADSHVDERKSFIHGKIKTGEK</sequence>
<feature type="transmembrane region" description="Helical" evidence="7">
    <location>
        <begin position="151"/>
        <end position="171"/>
    </location>
</feature>
<evidence type="ECO:0000256" key="5">
    <source>
        <dbReference type="ARBA" id="ARBA00023136"/>
    </source>
</evidence>
<dbReference type="OMA" id="SWYLSAT"/>
<comment type="similarity">
    <text evidence="2">Belongs to the TMEM45 family.</text>
</comment>
<comment type="subcellular location">
    <subcellularLocation>
        <location evidence="1">Membrane</location>
        <topology evidence="1">Multi-pass membrane protein</topology>
    </subcellularLocation>
</comment>
<keyword evidence="4 7" id="KW-1133">Transmembrane helix</keyword>
<evidence type="ECO:0000256" key="6">
    <source>
        <dbReference type="SAM" id="MobiDB-lite"/>
    </source>
</evidence>
<feature type="transmembrane region" description="Helical" evidence="7">
    <location>
        <begin position="240"/>
        <end position="263"/>
    </location>
</feature>
<evidence type="ECO:0000256" key="4">
    <source>
        <dbReference type="ARBA" id="ARBA00022989"/>
    </source>
</evidence>
<evidence type="ECO:0000256" key="3">
    <source>
        <dbReference type="ARBA" id="ARBA00022692"/>
    </source>
</evidence>
<protein>
    <recommendedName>
        <fullName evidence="10">Transmembrane protein 45A</fullName>
    </recommendedName>
</protein>
<keyword evidence="9" id="KW-1185">Reference proteome</keyword>
<feature type="compositionally biased region" description="Basic residues" evidence="6">
    <location>
        <begin position="316"/>
        <end position="326"/>
    </location>
</feature>
<dbReference type="Proteomes" id="UP000594263">
    <property type="component" value="Unplaced"/>
</dbReference>
<dbReference type="PANTHER" id="PTHR46285:SF3">
    <property type="entry name" value="PROTEINASE INHIBITOR I4, SERPIN (DUF716)"/>
    <property type="match status" value="1"/>
</dbReference>
<feature type="region of interest" description="Disordered" evidence="6">
    <location>
        <begin position="289"/>
        <end position="326"/>
    </location>
</feature>
<evidence type="ECO:0000256" key="7">
    <source>
        <dbReference type="SAM" id="Phobius"/>
    </source>
</evidence>
<feature type="transmembrane region" description="Helical" evidence="7">
    <location>
        <begin position="6"/>
        <end position="23"/>
    </location>
</feature>
<feature type="compositionally biased region" description="Basic and acidic residues" evidence="6">
    <location>
        <begin position="301"/>
        <end position="315"/>
    </location>
</feature>
<name>A0A7N0T862_KALFE</name>
<feature type="transmembrane region" description="Helical" evidence="7">
    <location>
        <begin position="52"/>
        <end position="71"/>
    </location>
</feature>
<dbReference type="Pfam" id="PF04819">
    <property type="entry name" value="DUF716"/>
    <property type="match status" value="1"/>
</dbReference>
<keyword evidence="3 7" id="KW-0812">Transmembrane</keyword>
<feature type="transmembrane region" description="Helical" evidence="7">
    <location>
        <begin position="183"/>
        <end position="202"/>
    </location>
</feature>
<evidence type="ECO:0000313" key="8">
    <source>
        <dbReference type="EnsemblPlants" id="Kaladp0025s0017.1.v1.1.CDS.1"/>
    </source>
</evidence>
<feature type="transmembrane region" description="Helical" evidence="7">
    <location>
        <begin position="91"/>
        <end position="109"/>
    </location>
</feature>
<proteinExistence type="inferred from homology"/>
<evidence type="ECO:0000313" key="9">
    <source>
        <dbReference type="Proteomes" id="UP000594263"/>
    </source>
</evidence>
<feature type="transmembrane region" description="Helical" evidence="7">
    <location>
        <begin position="121"/>
        <end position="139"/>
    </location>
</feature>
<keyword evidence="5 7" id="KW-0472">Membrane</keyword>
<evidence type="ECO:0008006" key="10">
    <source>
        <dbReference type="Google" id="ProtNLM"/>
    </source>
</evidence>